<evidence type="ECO:0000313" key="4">
    <source>
        <dbReference type="EMBL" id="MUI35095.1"/>
    </source>
</evidence>
<gene>
    <name evidence="9" type="primary">parE</name>
    <name evidence="8" type="ORF">ALP65_02189</name>
    <name evidence="6" type="ORF">CAZ10_15820</name>
    <name evidence="7" type="ORF">DT376_01585</name>
    <name evidence="4" type="ORF">GNQ48_08755</name>
    <name evidence="5" type="ORF">GUL26_28095</name>
    <name evidence="9" type="ORF">L4V69_03820</name>
    <name evidence="3" type="ORF">PAERUG_P19_London_7_VIM_2_05_10_03478</name>
</gene>
<evidence type="ECO:0000313" key="9">
    <source>
        <dbReference type="EMBL" id="WOS78271.1"/>
    </source>
</evidence>
<dbReference type="EMBL" id="RBSQ01000768">
    <property type="protein sequence ID" value="RMS52707.1"/>
    <property type="molecule type" value="Genomic_DNA"/>
</dbReference>
<evidence type="ECO:0000256" key="2">
    <source>
        <dbReference type="ARBA" id="ARBA00022649"/>
    </source>
</evidence>
<dbReference type="Pfam" id="PF05016">
    <property type="entry name" value="ParE_toxin"/>
    <property type="match status" value="1"/>
</dbReference>
<evidence type="ECO:0000313" key="11">
    <source>
        <dbReference type="Proteomes" id="UP000194857"/>
    </source>
</evidence>
<dbReference type="AlphaFoldDB" id="A0A072ZG36"/>
<reference evidence="7 12" key="5">
    <citation type="submission" date="2018-07" db="EMBL/GenBank/DDBJ databases">
        <title>Mechanisms of high-level aminoglycoside resistance among Gram-negative pathogens in Brazil.</title>
        <authorList>
            <person name="Ballaben A.S."/>
            <person name="Darini A.L.C."/>
            <person name="Doi Y."/>
        </authorList>
    </citation>
    <scope>NUCLEOTIDE SEQUENCE [LARGE SCALE GENOMIC DNA]</scope>
    <source>
        <strain evidence="7 12">B2-305</strain>
    </source>
</reference>
<organism evidence="7 12">
    <name type="scientific">Pseudomonas aeruginosa</name>
    <dbReference type="NCBI Taxonomy" id="287"/>
    <lineage>
        <taxon>Bacteria</taxon>
        <taxon>Pseudomonadati</taxon>
        <taxon>Pseudomonadota</taxon>
        <taxon>Gammaproteobacteria</taxon>
        <taxon>Pseudomonadales</taxon>
        <taxon>Pseudomonadaceae</taxon>
        <taxon>Pseudomonas</taxon>
    </lineage>
</organism>
<reference evidence="11" key="3">
    <citation type="submission" date="2017-05" db="EMBL/GenBank/DDBJ databases">
        <authorList>
            <person name="Giani T."/>
            <person name="Arena F."/>
            <person name="Pollini S."/>
            <person name="Di Pilato V."/>
            <person name="D'Andrea M.M."/>
            <person name="Henrici De Angelis L."/>
            <person name="Bassetti M."/>
            <person name="Rossolini G.M."/>
        </authorList>
    </citation>
    <scope>NUCLEOTIDE SEQUENCE [LARGE SCALE GENOMIC DNA]</scope>
    <source>
        <strain evidence="11">S567_C10_BS</strain>
    </source>
</reference>
<reference evidence="6" key="4">
    <citation type="submission" date="2017-05" db="EMBL/GenBank/DDBJ databases">
        <authorList>
            <person name="Song R."/>
            <person name="Chenine A.L."/>
            <person name="Ruprecht R.M."/>
        </authorList>
    </citation>
    <scope>NUCLEOTIDE SEQUENCE [LARGE SCALE GENOMIC DNA]</scope>
    <source>
        <strain evidence="6">S567_C10_BS</strain>
    </source>
</reference>
<dbReference type="EMBL" id="WXZT01000025">
    <property type="protein sequence ID" value="MZZ16134.1"/>
    <property type="molecule type" value="Genomic_DNA"/>
</dbReference>
<dbReference type="EMBL" id="CVVU01000207">
    <property type="protein sequence ID" value="CRP11714.1"/>
    <property type="molecule type" value="Genomic_DNA"/>
</dbReference>
<reference evidence="4 14" key="7">
    <citation type="submission" date="2019-11" db="EMBL/GenBank/DDBJ databases">
        <title>Genomes of ocular Pseudomonas aeruginosa isolates.</title>
        <authorList>
            <person name="Khan M."/>
            <person name="Rice S.A."/>
            <person name="Willcox M.D.P."/>
            <person name="Stapleton F."/>
        </authorList>
    </citation>
    <scope>NUCLEOTIDE SEQUENCE [LARGE SCALE GENOMIC DNA]</scope>
    <source>
        <strain evidence="4 14">PA221</strain>
    </source>
</reference>
<reference evidence="3" key="1">
    <citation type="submission" date="2015-06" db="EMBL/GenBank/DDBJ databases">
        <authorList>
            <person name="Radhakrishnan R."/>
            <person name="Underwood A."/>
            <person name="Al-Shahib A."/>
        </authorList>
    </citation>
    <scope>NUCLEOTIDE SEQUENCE</scope>
    <source>
        <strain evidence="3">P19_London_7_VIM_2_05_10</strain>
    </source>
</reference>
<dbReference type="Proteomes" id="UP000045039">
    <property type="component" value="Unassembled WGS sequence"/>
</dbReference>
<dbReference type="OMA" id="EAIHEHY"/>
<keyword evidence="2" id="KW-1277">Toxin-antitoxin system</keyword>
<dbReference type="Gene3D" id="3.30.2310.20">
    <property type="entry name" value="RelE-like"/>
    <property type="match status" value="1"/>
</dbReference>
<reference evidence="5" key="8">
    <citation type="submission" date="2020-01" db="EMBL/GenBank/DDBJ databases">
        <title>Bacteria Cultured from War Wounds Associated with the Conflict in Eastern Ukraine.</title>
        <authorList>
            <person name="Snesrud E."/>
            <person name="Galac M.R."/>
            <person name="Mc Gann P."/>
            <person name="Valentine K."/>
            <person name="Viacheslav K."/>
        </authorList>
    </citation>
    <scope>NUCLEOTIDE SEQUENCE</scope>
    <source>
        <strain evidence="5">VNMU148</strain>
    </source>
</reference>
<evidence type="ECO:0000313" key="14">
    <source>
        <dbReference type="Proteomes" id="UP000433532"/>
    </source>
</evidence>
<dbReference type="InterPro" id="IPR035093">
    <property type="entry name" value="RelE/ParE_toxin_dom_sf"/>
</dbReference>
<dbReference type="Proteomes" id="UP000644192">
    <property type="component" value="Unassembled WGS sequence"/>
</dbReference>
<dbReference type="Proteomes" id="UP000253594">
    <property type="component" value="Unassembled WGS sequence"/>
</dbReference>
<dbReference type="EMBL" id="NFFZ01000007">
    <property type="protein sequence ID" value="OTI61342.1"/>
    <property type="molecule type" value="Genomic_DNA"/>
</dbReference>
<protein>
    <submittedName>
        <fullName evidence="3">Plasmid stabilisation system protein</fullName>
    </submittedName>
    <submittedName>
        <fullName evidence="6">Plasmid stabilization protein</fullName>
    </submittedName>
    <submittedName>
        <fullName evidence="7">Type II toxin-antitoxin system RelE/ParE family toxin</fullName>
    </submittedName>
    <submittedName>
        <fullName evidence="9">Type II toxin-antitoxin system toxin ParE</fullName>
    </submittedName>
</protein>
<dbReference type="RefSeq" id="WP_003083773.1">
    <property type="nucleotide sequence ID" value="NZ_AP014622.1"/>
</dbReference>
<dbReference type="SMR" id="A0A072ZG36"/>
<evidence type="ECO:0000313" key="10">
    <source>
        <dbReference type="Proteomes" id="UP000045039"/>
    </source>
</evidence>
<dbReference type="Proteomes" id="UP001297540">
    <property type="component" value="Chromosome"/>
</dbReference>
<dbReference type="InterPro" id="IPR051803">
    <property type="entry name" value="TA_system_RelE-like_toxin"/>
</dbReference>
<evidence type="ECO:0000313" key="12">
    <source>
        <dbReference type="Proteomes" id="UP000253594"/>
    </source>
</evidence>
<reference evidence="9" key="10">
    <citation type="submission" date="2023-10" db="EMBL/GenBank/DDBJ databases">
        <title>Pathogen: clinical or host-associated sample.</title>
        <authorList>
            <person name="Hergert J."/>
            <person name="Casey R."/>
            <person name="Wagner J."/>
            <person name="Young E.L."/>
            <person name="Oakeson K.F."/>
        </authorList>
    </citation>
    <scope>NUCLEOTIDE SEQUENCE</scope>
    <source>
        <strain evidence="9">2021CK-01020</strain>
    </source>
</reference>
<dbReference type="Proteomes" id="UP000433532">
    <property type="component" value="Unassembled WGS sequence"/>
</dbReference>
<evidence type="ECO:0000313" key="8">
    <source>
        <dbReference type="EMBL" id="RMS52707.1"/>
    </source>
</evidence>
<sequence>MSLKWTRKAAADLDAIYDHYVVLIGPEKALKAVQDIVEQVKPLQQVANQGAGRPSEVPGVRTLTLERWPFSAPFRVKGKEIQILRIDRVEITP</sequence>
<dbReference type="PANTHER" id="PTHR33755:SF5">
    <property type="entry name" value="TYPE II TOXIN-ANTITOXIN SYSTEM RELE_PARE FAMILY TOXIN"/>
    <property type="match status" value="1"/>
</dbReference>
<dbReference type="EMBL" id="QORE01000020">
    <property type="protein sequence ID" value="RCI76582.1"/>
    <property type="molecule type" value="Genomic_DNA"/>
</dbReference>
<reference evidence="8 13" key="6">
    <citation type="submission" date="2018-08" db="EMBL/GenBank/DDBJ databases">
        <title>Recombination of ecologically and evolutionarily significant loci maintains genetic cohesion in the Pseudomonas syringae species complex.</title>
        <authorList>
            <person name="Dillon M."/>
            <person name="Thakur S."/>
            <person name="Almeida R.N.D."/>
            <person name="Weir B.S."/>
            <person name="Guttman D.S."/>
        </authorList>
    </citation>
    <scope>NUCLEOTIDE SEQUENCE [LARGE SCALE GENOMIC DNA]</scope>
    <source>
        <strain evidence="8 13">ICMP 7846</strain>
    </source>
</reference>
<evidence type="ECO:0000256" key="1">
    <source>
        <dbReference type="ARBA" id="ARBA00006226"/>
    </source>
</evidence>
<evidence type="ECO:0000313" key="7">
    <source>
        <dbReference type="EMBL" id="RCI76582.1"/>
    </source>
</evidence>
<accession>A0A072ZG36</accession>
<dbReference type="InterPro" id="IPR007712">
    <property type="entry name" value="RelE/ParE_toxin"/>
</dbReference>
<evidence type="ECO:0000313" key="13">
    <source>
        <dbReference type="Proteomes" id="UP000270834"/>
    </source>
</evidence>
<evidence type="ECO:0000313" key="6">
    <source>
        <dbReference type="EMBL" id="OTI61342.1"/>
    </source>
</evidence>
<dbReference type="PANTHER" id="PTHR33755">
    <property type="entry name" value="TOXIN PARE1-RELATED"/>
    <property type="match status" value="1"/>
</dbReference>
<dbReference type="Proteomes" id="UP000270834">
    <property type="component" value="Unassembled WGS sequence"/>
</dbReference>
<evidence type="ECO:0000313" key="5">
    <source>
        <dbReference type="EMBL" id="MZZ16134.1"/>
    </source>
</evidence>
<comment type="similarity">
    <text evidence="1">Belongs to the RelE toxin family.</text>
</comment>
<evidence type="ECO:0000313" key="3">
    <source>
        <dbReference type="EMBL" id="CRP11714.1"/>
    </source>
</evidence>
<proteinExistence type="inferred from homology"/>
<name>A0A072ZG36_PSEAI</name>
<dbReference type="EMBL" id="CP136986">
    <property type="protein sequence ID" value="WOS78271.1"/>
    <property type="molecule type" value="Genomic_DNA"/>
</dbReference>
<reference evidence="9" key="9">
    <citation type="submission" date="2023-06" db="EMBL/GenBank/DDBJ databases">
        <authorList>
            <consortium name="Clinical and Environmental Microbiology Branch: Whole genome sequencing antimicrobial resistance pathogens in the healthcare setting"/>
        </authorList>
    </citation>
    <scope>NUCLEOTIDE SEQUENCE</scope>
    <source>
        <strain evidence="9">2021CK-01020</strain>
    </source>
</reference>
<dbReference type="EMBL" id="WOAD01000005">
    <property type="protein sequence ID" value="MUI35095.1"/>
    <property type="molecule type" value="Genomic_DNA"/>
</dbReference>
<reference evidence="10" key="2">
    <citation type="submission" date="2015-06" db="EMBL/GenBank/DDBJ databases">
        <authorList>
            <person name="Radhakrishnan Rajesh"/>
            <person name="Underwood Anthony"/>
            <person name="Al-Shahib Ali"/>
        </authorList>
    </citation>
    <scope>NUCLEOTIDE SEQUENCE [LARGE SCALE GENOMIC DNA]</scope>
    <source>
        <strain evidence="10">P19_London_7_VIM_2_05_10</strain>
    </source>
</reference>
<dbReference type="Proteomes" id="UP000194857">
    <property type="component" value="Unassembled WGS sequence"/>
</dbReference>
<accession>A0A1S1BW73</accession>